<feature type="transmembrane region" description="Helical" evidence="1">
    <location>
        <begin position="186"/>
        <end position="210"/>
    </location>
</feature>
<feature type="transmembrane region" description="Helical" evidence="1">
    <location>
        <begin position="57"/>
        <end position="79"/>
    </location>
</feature>
<feature type="transmembrane region" description="Helical" evidence="1">
    <location>
        <begin position="17"/>
        <end position="37"/>
    </location>
</feature>
<dbReference type="Pfam" id="PF06197">
    <property type="entry name" value="DUF998"/>
    <property type="match status" value="1"/>
</dbReference>
<keyword evidence="1" id="KW-0812">Transmembrane</keyword>
<protein>
    <recommendedName>
        <fullName evidence="4">DUF998 domain-containing protein</fullName>
    </recommendedName>
</protein>
<keyword evidence="1" id="KW-1133">Transmembrane helix</keyword>
<name>A0A5M3VUV7_9ACTN</name>
<reference evidence="2 3" key="1">
    <citation type="submission" date="2019-10" db="EMBL/GenBank/DDBJ databases">
        <title>Whole genome shotgun sequence of Acrocarpospora corrugata NBRC 13972.</title>
        <authorList>
            <person name="Ichikawa N."/>
            <person name="Kimura A."/>
            <person name="Kitahashi Y."/>
            <person name="Komaki H."/>
            <person name="Oguchi A."/>
        </authorList>
    </citation>
    <scope>NUCLEOTIDE SEQUENCE [LARGE SCALE GENOMIC DNA]</scope>
    <source>
        <strain evidence="2 3">NBRC 13972</strain>
    </source>
</reference>
<feature type="transmembrane region" description="Helical" evidence="1">
    <location>
        <begin position="86"/>
        <end position="104"/>
    </location>
</feature>
<evidence type="ECO:0000313" key="2">
    <source>
        <dbReference type="EMBL" id="GER99461.1"/>
    </source>
</evidence>
<dbReference type="EMBL" id="BLAD01000040">
    <property type="protein sequence ID" value="GER99461.1"/>
    <property type="molecule type" value="Genomic_DNA"/>
</dbReference>
<dbReference type="AlphaFoldDB" id="A0A5M3VUV7"/>
<sequence>MTQQVTCDPRTSLTKSLLGYGVIAGPVYVTVGLAQALTREGFDLARHPWSFLANGDLGWIQIVNFVVAGLACVAAAVGFGRAVGGWASWLIGVYGVSLVGAAIFRADPALGFPVGTPDGPGVVTWHGTMHFVCGAVGFLAMIAACVILARRFAAEGSTGWAAYSATTGIVFLLAFGSVAAGGGAAWANVAFLAGILIIWGWLSAVSAHLYRRL</sequence>
<feature type="transmembrane region" description="Helical" evidence="1">
    <location>
        <begin position="124"/>
        <end position="148"/>
    </location>
</feature>
<dbReference type="RefSeq" id="WP_155335859.1">
    <property type="nucleotide sequence ID" value="NZ_BAAABN010000042.1"/>
</dbReference>
<dbReference type="OrthoDB" id="8159487at2"/>
<evidence type="ECO:0008006" key="4">
    <source>
        <dbReference type="Google" id="ProtNLM"/>
    </source>
</evidence>
<keyword evidence="1" id="KW-0472">Membrane</keyword>
<comment type="caution">
    <text evidence="2">The sequence shown here is derived from an EMBL/GenBank/DDBJ whole genome shotgun (WGS) entry which is preliminary data.</text>
</comment>
<proteinExistence type="predicted"/>
<evidence type="ECO:0000313" key="3">
    <source>
        <dbReference type="Proteomes" id="UP000334990"/>
    </source>
</evidence>
<feature type="transmembrane region" description="Helical" evidence="1">
    <location>
        <begin position="160"/>
        <end position="180"/>
    </location>
</feature>
<dbReference type="Proteomes" id="UP000334990">
    <property type="component" value="Unassembled WGS sequence"/>
</dbReference>
<dbReference type="InterPro" id="IPR009339">
    <property type="entry name" value="DUF998"/>
</dbReference>
<organism evidence="2 3">
    <name type="scientific">Acrocarpospora corrugata</name>
    <dbReference type="NCBI Taxonomy" id="35763"/>
    <lineage>
        <taxon>Bacteria</taxon>
        <taxon>Bacillati</taxon>
        <taxon>Actinomycetota</taxon>
        <taxon>Actinomycetes</taxon>
        <taxon>Streptosporangiales</taxon>
        <taxon>Streptosporangiaceae</taxon>
        <taxon>Acrocarpospora</taxon>
    </lineage>
</organism>
<accession>A0A5M3VUV7</accession>
<evidence type="ECO:0000256" key="1">
    <source>
        <dbReference type="SAM" id="Phobius"/>
    </source>
</evidence>
<keyword evidence="3" id="KW-1185">Reference proteome</keyword>
<gene>
    <name evidence="2" type="ORF">Acor_15250</name>
</gene>